<dbReference type="Gene3D" id="3.40.50.10310">
    <property type="entry name" value="Creatininase"/>
    <property type="match status" value="1"/>
</dbReference>
<evidence type="ECO:0000256" key="2">
    <source>
        <dbReference type="ARBA" id="ARBA00022723"/>
    </source>
</evidence>
<gene>
    <name evidence="7" type="ORF">FE782_05275</name>
</gene>
<evidence type="ECO:0000256" key="3">
    <source>
        <dbReference type="ARBA" id="ARBA00022801"/>
    </source>
</evidence>
<evidence type="ECO:0000313" key="8">
    <source>
        <dbReference type="Proteomes" id="UP000309676"/>
    </source>
</evidence>
<dbReference type="Proteomes" id="UP000309676">
    <property type="component" value="Unassembled WGS sequence"/>
</dbReference>
<keyword evidence="3" id="KW-0378">Hydrolase</keyword>
<dbReference type="InterPro" id="IPR024087">
    <property type="entry name" value="Creatininase-like_sf"/>
</dbReference>
<dbReference type="GO" id="GO:0046872">
    <property type="term" value="F:metal ion binding"/>
    <property type="evidence" value="ECO:0007669"/>
    <property type="project" value="UniProtKB-KW"/>
</dbReference>
<keyword evidence="2" id="KW-0479">Metal-binding</keyword>
<sequence length="286" mass="31051">MKTKVRWAELLPREFRERLAARPIAYLPLGICEPHGQIAAYGLDSIKADYLCEEAARRYGGIVAPTLGYQIHEAGYHAPWLVSEVGEGEAPMTGVPPQALLYFFLYQLRAFVNAGFRGGVVVTGHSGGNQADLRLAADAFRRRAEVPMWVGSDPELVEGTYAGDHAGKYEISQLMALRPELVDFSLRRLETEPGAGGRLALGADAEEASAELGERILEASLARLGGIVETLAAAAPRSPVGPISYAPVEDAWAETLAAKASWRTASPYPGQRGVPEDSRWKPYEYL</sequence>
<comment type="cofactor">
    <cofactor evidence="1">
        <name>Zn(2+)</name>
        <dbReference type="ChEBI" id="CHEBI:29105"/>
    </cofactor>
</comment>
<reference evidence="7 8" key="1">
    <citation type="submission" date="2019-05" db="EMBL/GenBank/DDBJ databases">
        <authorList>
            <person name="Narsing Rao M.P."/>
            <person name="Li W.J."/>
        </authorList>
    </citation>
    <scope>NUCLEOTIDE SEQUENCE [LARGE SCALE GENOMIC DNA]</scope>
    <source>
        <strain evidence="7 8">SYSU_K30003</strain>
    </source>
</reference>
<evidence type="ECO:0000256" key="5">
    <source>
        <dbReference type="ARBA" id="ARBA00024029"/>
    </source>
</evidence>
<dbReference type="AlphaFoldDB" id="A0A5R9GJK1"/>
<comment type="similarity">
    <text evidence="5">Belongs to the creatininase superfamily.</text>
</comment>
<feature type="compositionally biased region" description="Basic and acidic residues" evidence="6">
    <location>
        <begin position="274"/>
        <end position="286"/>
    </location>
</feature>
<evidence type="ECO:0000256" key="1">
    <source>
        <dbReference type="ARBA" id="ARBA00001947"/>
    </source>
</evidence>
<feature type="region of interest" description="Disordered" evidence="6">
    <location>
        <begin position="264"/>
        <end position="286"/>
    </location>
</feature>
<dbReference type="InterPro" id="IPR003785">
    <property type="entry name" value="Creatininase/forma_Hydrolase"/>
</dbReference>
<accession>A0A5R9GJK1</accession>
<evidence type="ECO:0000256" key="6">
    <source>
        <dbReference type="SAM" id="MobiDB-lite"/>
    </source>
</evidence>
<comment type="caution">
    <text evidence="7">The sequence shown here is derived from an EMBL/GenBank/DDBJ whole genome shotgun (WGS) entry which is preliminary data.</text>
</comment>
<dbReference type="GO" id="GO:0009231">
    <property type="term" value="P:riboflavin biosynthetic process"/>
    <property type="evidence" value="ECO:0007669"/>
    <property type="project" value="TreeGrafter"/>
</dbReference>
<dbReference type="RefSeq" id="WP_138193002.1">
    <property type="nucleotide sequence ID" value="NZ_VCIW01000002.1"/>
</dbReference>
<evidence type="ECO:0000313" key="7">
    <source>
        <dbReference type="EMBL" id="TLS53684.1"/>
    </source>
</evidence>
<dbReference type="EMBL" id="VCIW01000002">
    <property type="protein sequence ID" value="TLS53684.1"/>
    <property type="molecule type" value="Genomic_DNA"/>
</dbReference>
<evidence type="ECO:0000256" key="4">
    <source>
        <dbReference type="ARBA" id="ARBA00022833"/>
    </source>
</evidence>
<proteinExistence type="inferred from homology"/>
<dbReference type="SUPFAM" id="SSF102215">
    <property type="entry name" value="Creatininase"/>
    <property type="match status" value="1"/>
</dbReference>
<keyword evidence="4" id="KW-0862">Zinc</keyword>
<dbReference type="GO" id="GO:0016811">
    <property type="term" value="F:hydrolase activity, acting on carbon-nitrogen (but not peptide) bonds, in linear amides"/>
    <property type="evidence" value="ECO:0007669"/>
    <property type="project" value="TreeGrafter"/>
</dbReference>
<protein>
    <submittedName>
        <fullName evidence="7">Creatininase family protein</fullName>
    </submittedName>
</protein>
<name>A0A5R9GJK1_9BACL</name>
<dbReference type="PANTHER" id="PTHR35005:SF1">
    <property type="entry name" value="2-AMINO-5-FORMYLAMINO-6-RIBOSYLAMINOPYRIMIDIN-4(3H)-ONE 5'-MONOPHOSPHATE DEFORMYLASE"/>
    <property type="match status" value="1"/>
</dbReference>
<organism evidence="7 8">
    <name type="scientific">Paenibacillus antri</name>
    <dbReference type="NCBI Taxonomy" id="2582848"/>
    <lineage>
        <taxon>Bacteria</taxon>
        <taxon>Bacillati</taxon>
        <taxon>Bacillota</taxon>
        <taxon>Bacilli</taxon>
        <taxon>Bacillales</taxon>
        <taxon>Paenibacillaceae</taxon>
        <taxon>Paenibacillus</taxon>
    </lineage>
</organism>
<dbReference type="OrthoDB" id="9801445at2"/>
<dbReference type="Pfam" id="PF02633">
    <property type="entry name" value="Creatininase"/>
    <property type="match status" value="1"/>
</dbReference>
<dbReference type="PANTHER" id="PTHR35005">
    <property type="entry name" value="3-DEHYDRO-SCYLLO-INOSOSE HYDROLASE"/>
    <property type="match status" value="1"/>
</dbReference>
<keyword evidence="8" id="KW-1185">Reference proteome</keyword>